<name>A0A0H5RCR8_9EUKA</name>
<organism evidence="1">
    <name type="scientific">Spongospora subterranea</name>
    <dbReference type="NCBI Taxonomy" id="70186"/>
    <lineage>
        <taxon>Eukaryota</taxon>
        <taxon>Sar</taxon>
        <taxon>Rhizaria</taxon>
        <taxon>Endomyxa</taxon>
        <taxon>Phytomyxea</taxon>
        <taxon>Plasmodiophorida</taxon>
        <taxon>Plasmodiophoridae</taxon>
        <taxon>Spongospora</taxon>
    </lineage>
</organism>
<dbReference type="AlphaFoldDB" id="A0A0H5RCR8"/>
<proteinExistence type="predicted"/>
<dbReference type="EMBL" id="HACM01011109">
    <property type="protein sequence ID" value="CRZ11551.1"/>
    <property type="molecule type" value="Transcribed_RNA"/>
</dbReference>
<protein>
    <submittedName>
        <fullName evidence="1">Uncharacterized protein</fullName>
    </submittedName>
</protein>
<evidence type="ECO:0000313" key="1">
    <source>
        <dbReference type="EMBL" id="CRZ11551.1"/>
    </source>
</evidence>
<reference evidence="1" key="1">
    <citation type="submission" date="2015-04" db="EMBL/GenBank/DDBJ databases">
        <title>The genome sequence of the plant pathogenic Rhizarian Plasmodiophora brassicae reveals insights in its biotrophic life cycle and the origin of chitin synthesis.</title>
        <authorList>
            <person name="Schwelm A."/>
            <person name="Fogelqvist J."/>
            <person name="Knaust A."/>
            <person name="Julke S."/>
            <person name="Lilja T."/>
            <person name="Dhandapani V."/>
            <person name="Bonilla-Rosso G."/>
            <person name="Karlsson M."/>
            <person name="Shevchenko A."/>
            <person name="Choi S.R."/>
            <person name="Kim H.G."/>
            <person name="Park J.Y."/>
            <person name="Lim Y.P."/>
            <person name="Ludwig-Muller J."/>
            <person name="Dixelius C."/>
        </authorList>
    </citation>
    <scope>NUCLEOTIDE SEQUENCE</scope>
    <source>
        <tissue evidence="1">Potato root galls</tissue>
    </source>
</reference>
<sequence>MCHPHERSSLKFRVNHKNFHDIFRTVDIQSQPDIDAVWRMIMSKEYTALNCVSSYLCPFRHVNQISCSTTLFNQRWSRNFLIEDRDSASVDINGVTKNAKRENLRLIKSSALFKSLVLRSVFNQVVFNMVKSTIISLNQNVETS</sequence>
<accession>A0A0H5RCR8</accession>